<dbReference type="Pfam" id="PF00098">
    <property type="entry name" value="zf-CCHC"/>
    <property type="match status" value="1"/>
</dbReference>
<gene>
    <name evidence="4" type="ORF">KI387_043392</name>
</gene>
<dbReference type="PANTHER" id="PTHR35046:SF26">
    <property type="entry name" value="RNA-DIRECTED DNA POLYMERASE"/>
    <property type="match status" value="1"/>
</dbReference>
<accession>A0AA38BYK9</accession>
<evidence type="ECO:0000256" key="2">
    <source>
        <dbReference type="SAM" id="MobiDB-lite"/>
    </source>
</evidence>
<evidence type="ECO:0000259" key="3">
    <source>
        <dbReference type="PROSITE" id="PS50158"/>
    </source>
</evidence>
<dbReference type="InterPro" id="IPR021109">
    <property type="entry name" value="Peptidase_aspartic_dom_sf"/>
</dbReference>
<name>A0AA38BYK9_TAXCH</name>
<keyword evidence="1" id="KW-0479">Metal-binding</keyword>
<dbReference type="SUPFAM" id="SSF57756">
    <property type="entry name" value="Retrovirus zinc finger-like domains"/>
    <property type="match status" value="1"/>
</dbReference>
<dbReference type="Proteomes" id="UP000824469">
    <property type="component" value="Unassembled WGS sequence"/>
</dbReference>
<proteinExistence type="predicted"/>
<dbReference type="OMA" id="NHDIANI"/>
<dbReference type="Gene3D" id="4.10.60.10">
    <property type="entry name" value="Zinc finger, CCHC-type"/>
    <property type="match status" value="1"/>
</dbReference>
<evidence type="ECO:0000313" key="4">
    <source>
        <dbReference type="EMBL" id="KAH9291420.1"/>
    </source>
</evidence>
<feature type="domain" description="CCHC-type" evidence="3">
    <location>
        <begin position="154"/>
        <end position="168"/>
    </location>
</feature>
<feature type="non-terminal residue" evidence="4">
    <location>
        <position position="462"/>
    </location>
</feature>
<keyword evidence="1" id="KW-0863">Zinc-finger</keyword>
<dbReference type="GO" id="GO:0003676">
    <property type="term" value="F:nucleic acid binding"/>
    <property type="evidence" value="ECO:0007669"/>
    <property type="project" value="InterPro"/>
</dbReference>
<dbReference type="SMART" id="SM00343">
    <property type="entry name" value="ZnF_C2HC"/>
    <property type="match status" value="1"/>
</dbReference>
<dbReference type="PANTHER" id="PTHR35046">
    <property type="entry name" value="ZINC KNUCKLE (CCHC-TYPE) FAMILY PROTEIN"/>
    <property type="match status" value="1"/>
</dbReference>
<sequence>MLRHSFRRFQNLRQKDLSIEEYTNEFYKLSIRVEQGESEEQKATWYINGLSYTIQDELSMLWIHILDDAYQLTLKAEEKNKRNNFRRGVKRGPSSSPMRGRGRFESTKGESSNTEGHEDSGQSRGNYQRGRGFQRGRGYNGGRGWNSPQRKYTCYRCGEEGHRAFECPHYPTQDRWQGEQPRVNLVEVEEEEEMEVAADLGETLMIRRMMIVPRKEKERDVAGTDSWLRTNIFRTRCTSGGKVCKINIDGGSCENMVSTVMVDKLNLKCEKHPYPYRISWFKKGNEVTIDKRCLIKFSIGNTYKDEVWCDVIPMDACHILLGRPWQYDRKVTHDGGKNTYTFWKDGVKVVLLPFKEEEKSEGLLATKEFVTEMEEVGWCYALISKKVEKEDFNIPIAAEKVLKEYKYVIPDELPDGLPPKRDIQHHIDLIPGSALPNQEAYRMSLTQSEELNRQVTDLIQKG</sequence>
<evidence type="ECO:0000313" key="5">
    <source>
        <dbReference type="Proteomes" id="UP000824469"/>
    </source>
</evidence>
<dbReference type="Gene3D" id="2.40.70.10">
    <property type="entry name" value="Acid Proteases"/>
    <property type="match status" value="1"/>
</dbReference>
<protein>
    <recommendedName>
        <fullName evidence="3">CCHC-type domain-containing protein</fullName>
    </recommendedName>
</protein>
<dbReference type="PROSITE" id="PS50158">
    <property type="entry name" value="ZF_CCHC"/>
    <property type="match status" value="1"/>
</dbReference>
<dbReference type="AlphaFoldDB" id="A0AA38BYK9"/>
<evidence type="ECO:0000256" key="1">
    <source>
        <dbReference type="PROSITE-ProRule" id="PRU00047"/>
    </source>
</evidence>
<dbReference type="SUPFAM" id="SSF56672">
    <property type="entry name" value="DNA/RNA polymerases"/>
    <property type="match status" value="1"/>
</dbReference>
<dbReference type="InterPro" id="IPR001878">
    <property type="entry name" value="Znf_CCHC"/>
</dbReference>
<keyword evidence="1" id="KW-0862">Zinc</keyword>
<organism evidence="4 5">
    <name type="scientific">Taxus chinensis</name>
    <name type="common">Chinese yew</name>
    <name type="synonym">Taxus wallichiana var. chinensis</name>
    <dbReference type="NCBI Taxonomy" id="29808"/>
    <lineage>
        <taxon>Eukaryota</taxon>
        <taxon>Viridiplantae</taxon>
        <taxon>Streptophyta</taxon>
        <taxon>Embryophyta</taxon>
        <taxon>Tracheophyta</taxon>
        <taxon>Spermatophyta</taxon>
        <taxon>Pinopsida</taxon>
        <taxon>Pinidae</taxon>
        <taxon>Conifers II</taxon>
        <taxon>Cupressales</taxon>
        <taxon>Taxaceae</taxon>
        <taxon>Taxus</taxon>
    </lineage>
</organism>
<dbReference type="EMBL" id="JAHRHJ020003630">
    <property type="protein sequence ID" value="KAH9291420.1"/>
    <property type="molecule type" value="Genomic_DNA"/>
</dbReference>
<feature type="region of interest" description="Disordered" evidence="2">
    <location>
        <begin position="83"/>
        <end position="144"/>
    </location>
</feature>
<comment type="caution">
    <text evidence="4">The sequence shown here is derived from an EMBL/GenBank/DDBJ whole genome shotgun (WGS) entry which is preliminary data.</text>
</comment>
<dbReference type="CDD" id="cd00303">
    <property type="entry name" value="retropepsin_like"/>
    <property type="match status" value="1"/>
</dbReference>
<dbReference type="InterPro" id="IPR036875">
    <property type="entry name" value="Znf_CCHC_sf"/>
</dbReference>
<dbReference type="Gene3D" id="3.10.10.10">
    <property type="entry name" value="HIV Type 1 Reverse Transcriptase, subunit A, domain 1"/>
    <property type="match status" value="1"/>
</dbReference>
<reference evidence="4 5" key="1">
    <citation type="journal article" date="2021" name="Nat. Plants">
        <title>The Taxus genome provides insights into paclitaxel biosynthesis.</title>
        <authorList>
            <person name="Xiong X."/>
            <person name="Gou J."/>
            <person name="Liao Q."/>
            <person name="Li Y."/>
            <person name="Zhou Q."/>
            <person name="Bi G."/>
            <person name="Li C."/>
            <person name="Du R."/>
            <person name="Wang X."/>
            <person name="Sun T."/>
            <person name="Guo L."/>
            <person name="Liang H."/>
            <person name="Lu P."/>
            <person name="Wu Y."/>
            <person name="Zhang Z."/>
            <person name="Ro D.K."/>
            <person name="Shang Y."/>
            <person name="Huang S."/>
            <person name="Yan J."/>
        </authorList>
    </citation>
    <scope>NUCLEOTIDE SEQUENCE [LARGE SCALE GENOMIC DNA]</scope>
    <source>
        <strain evidence="4">Ta-2019</strain>
    </source>
</reference>
<feature type="compositionally biased region" description="Gly residues" evidence="2">
    <location>
        <begin position="133"/>
        <end position="144"/>
    </location>
</feature>
<dbReference type="InterPro" id="IPR043502">
    <property type="entry name" value="DNA/RNA_pol_sf"/>
</dbReference>
<keyword evidence="5" id="KW-1185">Reference proteome</keyword>
<dbReference type="GO" id="GO:0008270">
    <property type="term" value="F:zinc ion binding"/>
    <property type="evidence" value="ECO:0007669"/>
    <property type="project" value="UniProtKB-KW"/>
</dbReference>